<dbReference type="InterPro" id="IPR008909">
    <property type="entry name" value="DALR_anticod-bd"/>
</dbReference>
<dbReference type="InterPro" id="IPR036695">
    <property type="entry name" value="Arg-tRNA-synth_N_sf"/>
</dbReference>
<comment type="caution">
    <text evidence="15">The sequence shown here is derived from an EMBL/GenBank/DDBJ whole genome shotgun (WGS) entry which is preliminary data.</text>
</comment>
<keyword evidence="8 11" id="KW-0648">Protein biosynthesis</keyword>
<evidence type="ECO:0000259" key="14">
    <source>
        <dbReference type="SMART" id="SM01016"/>
    </source>
</evidence>
<evidence type="ECO:0000256" key="6">
    <source>
        <dbReference type="ARBA" id="ARBA00022741"/>
    </source>
</evidence>
<dbReference type="PANTHER" id="PTHR11956">
    <property type="entry name" value="ARGINYL-TRNA SYNTHETASE"/>
    <property type="match status" value="1"/>
</dbReference>
<comment type="catalytic activity">
    <reaction evidence="10 11">
        <text>tRNA(Arg) + L-arginine + ATP = L-arginyl-tRNA(Arg) + AMP + diphosphate</text>
        <dbReference type="Rhea" id="RHEA:20301"/>
        <dbReference type="Rhea" id="RHEA-COMP:9658"/>
        <dbReference type="Rhea" id="RHEA-COMP:9673"/>
        <dbReference type="ChEBI" id="CHEBI:30616"/>
        <dbReference type="ChEBI" id="CHEBI:32682"/>
        <dbReference type="ChEBI" id="CHEBI:33019"/>
        <dbReference type="ChEBI" id="CHEBI:78442"/>
        <dbReference type="ChEBI" id="CHEBI:78513"/>
        <dbReference type="ChEBI" id="CHEBI:456215"/>
        <dbReference type="EC" id="6.1.1.19"/>
    </reaction>
</comment>
<keyword evidence="9 11" id="KW-0030">Aminoacyl-tRNA synthetase</keyword>
<dbReference type="Gene3D" id="3.40.50.620">
    <property type="entry name" value="HUPs"/>
    <property type="match status" value="1"/>
</dbReference>
<dbReference type="InterPro" id="IPR014729">
    <property type="entry name" value="Rossmann-like_a/b/a_fold"/>
</dbReference>
<comment type="similarity">
    <text evidence="2 11 12">Belongs to the class-I aminoacyl-tRNA synthetase family.</text>
</comment>
<dbReference type="FunFam" id="1.10.730.10:FF:000006">
    <property type="entry name" value="Arginyl-tRNA synthetase 2, mitochondrial"/>
    <property type="match status" value="1"/>
</dbReference>
<dbReference type="SUPFAM" id="SSF47323">
    <property type="entry name" value="Anticodon-binding domain of a subclass of class I aminoacyl-tRNA synthetases"/>
    <property type="match status" value="1"/>
</dbReference>
<dbReference type="PANTHER" id="PTHR11956:SF5">
    <property type="entry name" value="ARGININE--TRNA LIGASE, CYTOPLASMIC"/>
    <property type="match status" value="1"/>
</dbReference>
<dbReference type="GO" id="GO:0006420">
    <property type="term" value="P:arginyl-tRNA aminoacylation"/>
    <property type="evidence" value="ECO:0007669"/>
    <property type="project" value="UniProtKB-UniRule"/>
</dbReference>
<evidence type="ECO:0000256" key="9">
    <source>
        <dbReference type="ARBA" id="ARBA00023146"/>
    </source>
</evidence>
<evidence type="ECO:0000256" key="7">
    <source>
        <dbReference type="ARBA" id="ARBA00022840"/>
    </source>
</evidence>
<dbReference type="GO" id="GO:0004814">
    <property type="term" value="F:arginine-tRNA ligase activity"/>
    <property type="evidence" value="ECO:0007669"/>
    <property type="project" value="UniProtKB-UniRule"/>
</dbReference>
<evidence type="ECO:0000256" key="3">
    <source>
        <dbReference type="ARBA" id="ARBA00011245"/>
    </source>
</evidence>
<dbReference type="Gene3D" id="3.30.1360.70">
    <property type="entry name" value="Arginyl tRNA synthetase N-terminal domain"/>
    <property type="match status" value="1"/>
</dbReference>
<keyword evidence="6 11" id="KW-0547">Nucleotide-binding</keyword>
<dbReference type="SMART" id="SM00836">
    <property type="entry name" value="DALR_1"/>
    <property type="match status" value="1"/>
</dbReference>
<dbReference type="HAMAP" id="MF_00123">
    <property type="entry name" value="Arg_tRNA_synth"/>
    <property type="match status" value="1"/>
</dbReference>
<dbReference type="SUPFAM" id="SSF52374">
    <property type="entry name" value="Nucleotidylyl transferase"/>
    <property type="match status" value="1"/>
</dbReference>
<comment type="subunit">
    <text evidence="3 11">Monomer.</text>
</comment>
<feature type="domain" description="Arginyl tRNA synthetase N-terminal" evidence="14">
    <location>
        <begin position="3"/>
        <end position="82"/>
    </location>
</feature>
<keyword evidence="7 11" id="KW-0067">ATP-binding</keyword>
<dbReference type="PRINTS" id="PR01038">
    <property type="entry name" value="TRNASYNTHARG"/>
</dbReference>
<feature type="domain" description="DALR anticodon binding" evidence="13">
    <location>
        <begin position="449"/>
        <end position="561"/>
    </location>
</feature>
<sequence length="561" mass="63908">MLNRLRGLIADAAGWTDFQLGEPEFEKLGHFTTNAAFAVAKRDKTKSLEAAERLKTNIAAAAPKNFIEKIDVTPPGFLNFWMSQKALQQEFARIRRQGEKYGQLNIGKGGKAIVEYSSPNIAKPMHVGHLRSTIIGDSLANIHKFLGYRVVRWNYLGDWGTQFGKLIAAYKLWGDKRELERTPIETLLKLYVRFHEELKGNPDLERRGREEFKKLEEGDRENKRLWQWFRKESLKDFEGIYHALGVKFDVEIGESFYDKDLKPLVKYLGDKKILKVSEGALIVPLDAFGLPPALLEKSDGASLYLTREIANLFYRLKRYHPKKILYVVGHEQTLHFEQLIAVAKLLKLSSTELVHVKYGMVTGEGGKKISTREGSSIALENLIFEALTRARKVVDAKQPELSEREKDKISKLVGIAALKYNDLSQSRLSDISFDWDKMLNFEGNSAPYLLYAYARLRSILKKARLKKADPKFLTATNDLNLVLELSRFPEVMRKAGETCFPHYIAGYLYDLSRAVNRFYETEPVLKADKGIREARLALIDTAATVLKTGLNLLGIQTVEKM</sequence>
<evidence type="ECO:0000256" key="5">
    <source>
        <dbReference type="ARBA" id="ARBA00022598"/>
    </source>
</evidence>
<feature type="short sequence motif" description="'HIGH' region" evidence="11">
    <location>
        <begin position="119"/>
        <end position="129"/>
    </location>
</feature>
<dbReference type="CDD" id="cd00671">
    <property type="entry name" value="ArgRS_core"/>
    <property type="match status" value="1"/>
</dbReference>
<evidence type="ECO:0000259" key="13">
    <source>
        <dbReference type="SMART" id="SM00836"/>
    </source>
</evidence>
<gene>
    <name evidence="11" type="primary">argS</name>
    <name evidence="15" type="ORF">CO020_00960</name>
</gene>
<accession>A0A2M8G173</accession>
<comment type="subcellular location">
    <subcellularLocation>
        <location evidence="1 11">Cytoplasm</location>
    </subcellularLocation>
</comment>
<evidence type="ECO:0000256" key="10">
    <source>
        <dbReference type="ARBA" id="ARBA00049339"/>
    </source>
</evidence>
<name>A0A2M8G173_9BACT</name>
<dbReference type="Pfam" id="PF05746">
    <property type="entry name" value="DALR_1"/>
    <property type="match status" value="1"/>
</dbReference>
<evidence type="ECO:0000256" key="11">
    <source>
        <dbReference type="HAMAP-Rule" id="MF_00123"/>
    </source>
</evidence>
<dbReference type="InterPro" id="IPR001278">
    <property type="entry name" value="Arg-tRNA-ligase"/>
</dbReference>
<dbReference type="InterPro" id="IPR001412">
    <property type="entry name" value="aa-tRNA-synth_I_CS"/>
</dbReference>
<dbReference type="GO" id="GO:0005737">
    <property type="term" value="C:cytoplasm"/>
    <property type="evidence" value="ECO:0007669"/>
    <property type="project" value="UniProtKB-SubCell"/>
</dbReference>
<evidence type="ECO:0000256" key="2">
    <source>
        <dbReference type="ARBA" id="ARBA00005594"/>
    </source>
</evidence>
<evidence type="ECO:0000256" key="12">
    <source>
        <dbReference type="RuleBase" id="RU363038"/>
    </source>
</evidence>
<dbReference type="PROSITE" id="PS00178">
    <property type="entry name" value="AA_TRNA_LIGASE_I"/>
    <property type="match status" value="1"/>
</dbReference>
<reference evidence="16" key="1">
    <citation type="submission" date="2017-09" db="EMBL/GenBank/DDBJ databases">
        <title>Depth-based differentiation of microbial function through sediment-hosted aquifers and enrichment of novel symbionts in the deep terrestrial subsurface.</title>
        <authorList>
            <person name="Probst A.J."/>
            <person name="Ladd B."/>
            <person name="Jarett J.K."/>
            <person name="Geller-Mcgrath D.E."/>
            <person name="Sieber C.M.K."/>
            <person name="Emerson J.B."/>
            <person name="Anantharaman K."/>
            <person name="Thomas B.C."/>
            <person name="Malmstrom R."/>
            <person name="Stieglmeier M."/>
            <person name="Klingl A."/>
            <person name="Woyke T."/>
            <person name="Ryan C.M."/>
            <person name="Banfield J.F."/>
        </authorList>
    </citation>
    <scope>NUCLEOTIDE SEQUENCE [LARGE SCALE GENOMIC DNA]</scope>
</reference>
<protein>
    <recommendedName>
        <fullName evidence="11">Arginine--tRNA ligase</fullName>
        <ecNumber evidence="11">6.1.1.19</ecNumber>
    </recommendedName>
    <alternativeName>
        <fullName evidence="11">Arginyl-tRNA synthetase</fullName>
        <shortName evidence="11">ArgRS</shortName>
    </alternativeName>
</protein>
<proteinExistence type="inferred from homology"/>
<dbReference type="Gene3D" id="1.10.730.10">
    <property type="entry name" value="Isoleucyl-tRNA Synthetase, Domain 1"/>
    <property type="match status" value="1"/>
</dbReference>
<dbReference type="GO" id="GO:0005524">
    <property type="term" value="F:ATP binding"/>
    <property type="evidence" value="ECO:0007669"/>
    <property type="project" value="UniProtKB-UniRule"/>
</dbReference>
<evidence type="ECO:0000256" key="8">
    <source>
        <dbReference type="ARBA" id="ARBA00022917"/>
    </source>
</evidence>
<dbReference type="Proteomes" id="UP000229674">
    <property type="component" value="Unassembled WGS sequence"/>
</dbReference>
<evidence type="ECO:0000313" key="15">
    <source>
        <dbReference type="EMBL" id="PJC65388.1"/>
    </source>
</evidence>
<dbReference type="InterPro" id="IPR005148">
    <property type="entry name" value="Arg-tRNA-synth_N"/>
</dbReference>
<dbReference type="AlphaFoldDB" id="A0A2M8G173"/>
<keyword evidence="4 11" id="KW-0963">Cytoplasm</keyword>
<dbReference type="EC" id="6.1.1.19" evidence="11"/>
<dbReference type="InterPro" id="IPR035684">
    <property type="entry name" value="ArgRS_core"/>
</dbReference>
<dbReference type="FunFam" id="3.40.50.620:FF:000116">
    <property type="entry name" value="Arginine--tRNA ligase"/>
    <property type="match status" value="1"/>
</dbReference>
<evidence type="ECO:0000313" key="16">
    <source>
        <dbReference type="Proteomes" id="UP000229674"/>
    </source>
</evidence>
<dbReference type="InterPro" id="IPR009080">
    <property type="entry name" value="tRNAsynth_Ia_anticodon-bd"/>
</dbReference>
<dbReference type="CDD" id="cd07956">
    <property type="entry name" value="Anticodon_Ia_Arg"/>
    <property type="match status" value="1"/>
</dbReference>
<evidence type="ECO:0000256" key="4">
    <source>
        <dbReference type="ARBA" id="ARBA00022490"/>
    </source>
</evidence>
<dbReference type="Pfam" id="PF03485">
    <property type="entry name" value="Arg_tRNA_synt_N"/>
    <property type="match status" value="1"/>
</dbReference>
<evidence type="ECO:0000256" key="1">
    <source>
        <dbReference type="ARBA" id="ARBA00004496"/>
    </source>
</evidence>
<dbReference type="EMBL" id="PFQX01000040">
    <property type="protein sequence ID" value="PJC65388.1"/>
    <property type="molecule type" value="Genomic_DNA"/>
</dbReference>
<dbReference type="NCBIfam" id="TIGR00456">
    <property type="entry name" value="argS"/>
    <property type="match status" value="1"/>
</dbReference>
<keyword evidence="5 11" id="KW-0436">Ligase</keyword>
<organism evidence="15 16">
    <name type="scientific">Candidatus Colwellbacteria bacterium CG_4_9_14_0_2_um_filter_50_12</name>
    <dbReference type="NCBI Taxonomy" id="1974538"/>
    <lineage>
        <taxon>Bacteria</taxon>
        <taxon>Candidatus Colwelliibacteriota</taxon>
    </lineage>
</organism>
<dbReference type="SUPFAM" id="SSF55190">
    <property type="entry name" value="Arginyl-tRNA synthetase (ArgRS), N-terminal 'additional' domain"/>
    <property type="match status" value="1"/>
</dbReference>
<dbReference type="Pfam" id="PF00750">
    <property type="entry name" value="tRNA-synt_1d"/>
    <property type="match status" value="1"/>
</dbReference>
<dbReference type="SMART" id="SM01016">
    <property type="entry name" value="Arg_tRNA_synt_N"/>
    <property type="match status" value="1"/>
</dbReference>